<accession>A0A1S1LE84</accession>
<dbReference type="Proteomes" id="UP000179616">
    <property type="component" value="Unassembled WGS sequence"/>
</dbReference>
<sequence length="60" mass="6607">MIIEPSGQFLRFLIDIHNDVLPHTLIGSMFAPASSSSLAISIFRDQQLYVAASYPLVQAD</sequence>
<proteinExistence type="predicted"/>
<name>A0A1S1LE84_9MYCO</name>
<gene>
    <name evidence="1" type="ORF">BKG76_18320</name>
</gene>
<reference evidence="1 2" key="1">
    <citation type="submission" date="2016-10" db="EMBL/GenBank/DDBJ databases">
        <title>Evaluation of Human, Veterinary and Environmental Mycobacterium chelonae Isolates by Core Genome Phylogenomic Analysis, Targeted Gene Comparison, and Anti-microbial Susceptibility Patterns: A Tale of Mistaken Identities.</title>
        <authorList>
            <person name="Fogelson S.B."/>
            <person name="Camus A.C."/>
            <person name="Lorenz W."/>
            <person name="Vasireddy R."/>
            <person name="Vasireddy S."/>
            <person name="Smith T."/>
            <person name="Brown-Elliott B.A."/>
            <person name="Wallace R.J.Jr."/>
            <person name="Hasan N.A."/>
            <person name="Reischl U."/>
            <person name="Sanchez S."/>
        </authorList>
    </citation>
    <scope>NUCLEOTIDE SEQUENCE [LARGE SCALE GENOMIC DNA]</scope>
    <source>
        <strain evidence="1 2">1559</strain>
    </source>
</reference>
<dbReference type="EMBL" id="MLIK01000019">
    <property type="protein sequence ID" value="OHU22410.1"/>
    <property type="molecule type" value="Genomic_DNA"/>
</dbReference>
<dbReference type="AlphaFoldDB" id="A0A1S1LE84"/>
<organism evidence="1 2">
    <name type="scientific">Mycobacteroides franklinii</name>
    <dbReference type="NCBI Taxonomy" id="948102"/>
    <lineage>
        <taxon>Bacteria</taxon>
        <taxon>Bacillati</taxon>
        <taxon>Actinomycetota</taxon>
        <taxon>Actinomycetes</taxon>
        <taxon>Mycobacteriales</taxon>
        <taxon>Mycobacteriaceae</taxon>
        <taxon>Mycobacteroides</taxon>
    </lineage>
</organism>
<comment type="caution">
    <text evidence="1">The sequence shown here is derived from an EMBL/GenBank/DDBJ whole genome shotgun (WGS) entry which is preliminary data.</text>
</comment>
<protein>
    <submittedName>
        <fullName evidence="1">Uncharacterized protein</fullName>
    </submittedName>
</protein>
<evidence type="ECO:0000313" key="2">
    <source>
        <dbReference type="Proteomes" id="UP000179616"/>
    </source>
</evidence>
<evidence type="ECO:0000313" key="1">
    <source>
        <dbReference type="EMBL" id="OHU22410.1"/>
    </source>
</evidence>